<gene>
    <name evidence="1" type="ORF">BJ138DRAFT_1179089</name>
</gene>
<proteinExistence type="predicted"/>
<name>A0ACB8AHP2_9AGAM</name>
<evidence type="ECO:0000313" key="2">
    <source>
        <dbReference type="Proteomes" id="UP000790377"/>
    </source>
</evidence>
<comment type="caution">
    <text evidence="1">The sequence shown here is derived from an EMBL/GenBank/DDBJ whole genome shotgun (WGS) entry which is preliminary data.</text>
</comment>
<reference evidence="1" key="1">
    <citation type="journal article" date="2021" name="New Phytol.">
        <title>Evolutionary innovations through gain and loss of genes in the ectomycorrhizal Boletales.</title>
        <authorList>
            <person name="Wu G."/>
            <person name="Miyauchi S."/>
            <person name="Morin E."/>
            <person name="Kuo A."/>
            <person name="Drula E."/>
            <person name="Varga T."/>
            <person name="Kohler A."/>
            <person name="Feng B."/>
            <person name="Cao Y."/>
            <person name="Lipzen A."/>
            <person name="Daum C."/>
            <person name="Hundley H."/>
            <person name="Pangilinan J."/>
            <person name="Johnson J."/>
            <person name="Barry K."/>
            <person name="LaButti K."/>
            <person name="Ng V."/>
            <person name="Ahrendt S."/>
            <person name="Min B."/>
            <person name="Choi I.G."/>
            <person name="Park H."/>
            <person name="Plett J.M."/>
            <person name="Magnuson J."/>
            <person name="Spatafora J.W."/>
            <person name="Nagy L.G."/>
            <person name="Henrissat B."/>
            <person name="Grigoriev I.V."/>
            <person name="Yang Z.L."/>
            <person name="Xu J."/>
            <person name="Martin F.M."/>
        </authorList>
    </citation>
    <scope>NUCLEOTIDE SEQUENCE</scope>
    <source>
        <strain evidence="1">ATCC 28755</strain>
    </source>
</reference>
<keyword evidence="2" id="KW-1185">Reference proteome</keyword>
<protein>
    <submittedName>
        <fullName evidence="1">Uncharacterized protein</fullName>
    </submittedName>
</protein>
<dbReference type="EMBL" id="MU267660">
    <property type="protein sequence ID" value="KAH7912062.1"/>
    <property type="molecule type" value="Genomic_DNA"/>
</dbReference>
<organism evidence="1 2">
    <name type="scientific">Hygrophoropsis aurantiaca</name>
    <dbReference type="NCBI Taxonomy" id="72124"/>
    <lineage>
        <taxon>Eukaryota</taxon>
        <taxon>Fungi</taxon>
        <taxon>Dikarya</taxon>
        <taxon>Basidiomycota</taxon>
        <taxon>Agaricomycotina</taxon>
        <taxon>Agaricomycetes</taxon>
        <taxon>Agaricomycetidae</taxon>
        <taxon>Boletales</taxon>
        <taxon>Coniophorineae</taxon>
        <taxon>Hygrophoropsidaceae</taxon>
        <taxon>Hygrophoropsis</taxon>
    </lineage>
</organism>
<sequence>MRVDPSPKLISIALSLILAVGQPHGNSVYMLQRIGTSRLLFDHSSTLIEQFSYTPTQNFHGYLGRNPGEKTQSGCIPIHGHVMLYSDTKCKSAELYPGFDITPCTNLNKTRSLPSSVHNATAFVVVIYLLGDAPPTIYLDHH</sequence>
<dbReference type="Proteomes" id="UP000790377">
    <property type="component" value="Unassembled WGS sequence"/>
</dbReference>
<evidence type="ECO:0000313" key="1">
    <source>
        <dbReference type="EMBL" id="KAH7912062.1"/>
    </source>
</evidence>
<accession>A0ACB8AHP2</accession>